<organism evidence="2">
    <name type="scientific">Tanacetum cinerariifolium</name>
    <name type="common">Dalmatian daisy</name>
    <name type="synonym">Chrysanthemum cinerariifolium</name>
    <dbReference type="NCBI Taxonomy" id="118510"/>
    <lineage>
        <taxon>Eukaryota</taxon>
        <taxon>Viridiplantae</taxon>
        <taxon>Streptophyta</taxon>
        <taxon>Embryophyta</taxon>
        <taxon>Tracheophyta</taxon>
        <taxon>Spermatophyta</taxon>
        <taxon>Magnoliopsida</taxon>
        <taxon>eudicotyledons</taxon>
        <taxon>Gunneridae</taxon>
        <taxon>Pentapetalae</taxon>
        <taxon>asterids</taxon>
        <taxon>campanulids</taxon>
        <taxon>Asterales</taxon>
        <taxon>Asteraceae</taxon>
        <taxon>Asteroideae</taxon>
        <taxon>Anthemideae</taxon>
        <taxon>Anthemidinae</taxon>
        <taxon>Tanacetum</taxon>
    </lineage>
</organism>
<dbReference type="Gene3D" id="3.30.420.10">
    <property type="entry name" value="Ribonuclease H-like superfamily/Ribonuclease H"/>
    <property type="match status" value="1"/>
</dbReference>
<dbReference type="InterPro" id="IPR054722">
    <property type="entry name" value="PolX-like_BBD"/>
</dbReference>
<accession>A0A6L2KM39</accession>
<name>A0A6L2KM39_TANCI</name>
<protein>
    <submittedName>
        <fullName evidence="2">Putative ribonuclease H-like domain-containing protein</fullName>
    </submittedName>
</protein>
<evidence type="ECO:0000259" key="1">
    <source>
        <dbReference type="Pfam" id="PF22936"/>
    </source>
</evidence>
<sequence length="416" mass="46317">MTFLSSLGSTNEVDTTLIQVSSVNTPVSTVSSHDNTANLSDATMYAFLANQPNRSQLVHEDLKQILEDDLEEMDLKWQLALLSMKARRNLRNQESRLRNQDNSRKTVNVEDTSSKAMVVINGAGFDWSYMADDEVPTNMALMDFSDSEGTKVASAVGKQGINIVKSSACWVWRPKIKGDPQDALKDQGYFDSRCSRHMIGNISYLTDFKEHDRGYVAFGGGAKGCKITKKGTIRTATKDETSRMLKSFITEIENLVEKKVKIIICDNGTEFKNRVMNEFCEEKTSWESLMENWMKASLLAALHLVKLLDNTTLGLKRLRKICILISWSKPMIAGGGPKWLFKINALSKSMHYAPVPTGTNSFAGKGASFNAGINFAPVPAGVEADYNHLESVILVSLIPSTRIHKDYPKELKELVI</sequence>
<dbReference type="InterPro" id="IPR036397">
    <property type="entry name" value="RNaseH_sf"/>
</dbReference>
<dbReference type="EMBL" id="BKCJ010002526">
    <property type="protein sequence ID" value="GEU49165.1"/>
    <property type="molecule type" value="Genomic_DNA"/>
</dbReference>
<comment type="caution">
    <text evidence="2">The sequence shown here is derived from an EMBL/GenBank/DDBJ whole genome shotgun (WGS) entry which is preliminary data.</text>
</comment>
<dbReference type="Pfam" id="PF22936">
    <property type="entry name" value="Pol_BBD"/>
    <property type="match status" value="1"/>
</dbReference>
<reference evidence="2" key="1">
    <citation type="journal article" date="2019" name="Sci. Rep.">
        <title>Draft genome of Tanacetum cinerariifolium, the natural source of mosquito coil.</title>
        <authorList>
            <person name="Yamashiro T."/>
            <person name="Shiraishi A."/>
            <person name="Satake H."/>
            <person name="Nakayama K."/>
        </authorList>
    </citation>
    <scope>NUCLEOTIDE SEQUENCE</scope>
</reference>
<evidence type="ECO:0000313" key="2">
    <source>
        <dbReference type="EMBL" id="GEU49165.1"/>
    </source>
</evidence>
<dbReference type="GO" id="GO:0003676">
    <property type="term" value="F:nucleic acid binding"/>
    <property type="evidence" value="ECO:0007669"/>
    <property type="project" value="InterPro"/>
</dbReference>
<dbReference type="SUPFAM" id="SSF53098">
    <property type="entry name" value="Ribonuclease H-like"/>
    <property type="match status" value="1"/>
</dbReference>
<feature type="domain" description="Retrovirus-related Pol polyprotein from transposon TNT 1-94-like beta-barrel" evidence="1">
    <location>
        <begin position="189"/>
        <end position="246"/>
    </location>
</feature>
<gene>
    <name evidence="2" type="ORF">Tci_021143</name>
</gene>
<proteinExistence type="predicted"/>
<dbReference type="InterPro" id="IPR012337">
    <property type="entry name" value="RNaseH-like_sf"/>
</dbReference>
<dbReference type="AlphaFoldDB" id="A0A6L2KM39"/>